<feature type="compositionally biased region" description="Polar residues" evidence="7">
    <location>
        <begin position="799"/>
        <end position="830"/>
    </location>
</feature>
<organism evidence="10 11">
    <name type="scientific">Parnassius mnemosyne</name>
    <name type="common">clouded apollo</name>
    <dbReference type="NCBI Taxonomy" id="213953"/>
    <lineage>
        <taxon>Eukaryota</taxon>
        <taxon>Metazoa</taxon>
        <taxon>Ecdysozoa</taxon>
        <taxon>Arthropoda</taxon>
        <taxon>Hexapoda</taxon>
        <taxon>Insecta</taxon>
        <taxon>Pterygota</taxon>
        <taxon>Neoptera</taxon>
        <taxon>Endopterygota</taxon>
        <taxon>Lepidoptera</taxon>
        <taxon>Glossata</taxon>
        <taxon>Ditrysia</taxon>
        <taxon>Papilionoidea</taxon>
        <taxon>Papilionidae</taxon>
        <taxon>Parnassiinae</taxon>
        <taxon>Parnassini</taxon>
        <taxon>Parnassius</taxon>
        <taxon>Driopa</taxon>
    </lineage>
</organism>
<evidence type="ECO:0000256" key="7">
    <source>
        <dbReference type="SAM" id="MobiDB-lite"/>
    </source>
</evidence>
<name>A0AAV1LES6_9NEOP</name>
<evidence type="ECO:0000313" key="11">
    <source>
        <dbReference type="Proteomes" id="UP001314205"/>
    </source>
</evidence>
<dbReference type="GO" id="GO:0003676">
    <property type="term" value="F:nucleic acid binding"/>
    <property type="evidence" value="ECO:0007669"/>
    <property type="project" value="InterPro"/>
</dbReference>
<keyword evidence="5" id="KW-0695">RNA-directed DNA polymerase</keyword>
<dbReference type="SUPFAM" id="SSF53098">
    <property type="entry name" value="Ribonuclease H-like"/>
    <property type="match status" value="1"/>
</dbReference>
<dbReference type="GO" id="GO:0015074">
    <property type="term" value="P:DNA integration"/>
    <property type="evidence" value="ECO:0007669"/>
    <property type="project" value="InterPro"/>
</dbReference>
<dbReference type="Pfam" id="PF00078">
    <property type="entry name" value="RVT_1"/>
    <property type="match status" value="1"/>
</dbReference>
<dbReference type="PANTHER" id="PTHR37984">
    <property type="entry name" value="PROTEIN CBG26694"/>
    <property type="match status" value="1"/>
</dbReference>
<keyword evidence="4" id="KW-0378">Hydrolase</keyword>
<proteinExistence type="predicted"/>
<sequence>MLGNGTARPSKSPWTSPLQLVPKKDLVSWRPCGDYRCLNARTIPDRYRLRHIGDFSNNIAGSTVFSTLDLIRAYQQIPVNDEDVCKTAITTPFGLFEFPYMTFGLRNAGQTFQRFMDEVLRDLDFCFPYIDDILIFSRNEEEHACHLRILFQRLADYGIVVNPAKCVLGVDSVIFLGYRVSKDGISSPPERIAALQEYPLPKTVQGLRRFLGMINYYRRCLPRAAELQAPLINMLTDTKLKGAKPVPWTPELECTFNACKESLGQATLLAYPQPDASLGLFTDASSVQVGACLQQRVGNEWQPLAFFSKKLTARQSTWPAYYRELLAIYESVQHFRHILEVQQCTIFTDHKPLLYAFTQRREKLPPVQLNQLTFISQFTTDISHIKGVDNIVADTMSRIEAISLEDDFADLALSQRDDEELQKLISDGTSLKLEKVLLPGTDVTIFCDTSTGQPRPFLTTPFRRKYFDKLHNLSHPGLRAKSRLLTKRFVWPSIQKDFCDWTKTCFSCQRNKVTRHVVSPLANFAAPAGRFRHVHVDIVGPLPVCEGYRYLLTAVDRFTRWPEAWPMRGITAEETADTLMTGWISRFGVPSRITTDQGRQFESDLFPKLMTLLGTKKLRTTSYHPCANGMVERLHRQLKASLMCRNEPWIKALPAVLLGMRAVLKEDLKASAAELVYGEPLHLPGEMIVLSSVSQVCDPFDFVSRLRIMMSDLRPVPASQHCKRKVFLFKDLSTTSHVFLRADHVKPPLESPYSGPFQVVRRSDKTVTIVVGNKEVVVSIDRVKPAFILAHTPQFTQSQNPDTFLPSSVTNQLPSYTQNPLTQNTSNSGHDSLAPSPKYTTRSGRRVQFARPFDL</sequence>
<evidence type="ECO:0000259" key="9">
    <source>
        <dbReference type="PROSITE" id="PS50994"/>
    </source>
</evidence>
<dbReference type="InterPro" id="IPR041588">
    <property type="entry name" value="Integrase_H2C2"/>
</dbReference>
<dbReference type="EC" id="2.7.7.49" evidence="1"/>
<feature type="domain" description="Integrase catalytic" evidence="9">
    <location>
        <begin position="523"/>
        <end position="692"/>
    </location>
</feature>
<dbReference type="InterPro" id="IPR036397">
    <property type="entry name" value="RNaseH_sf"/>
</dbReference>
<keyword evidence="6" id="KW-0511">Multifunctional enzyme</keyword>
<dbReference type="Gene3D" id="3.30.420.10">
    <property type="entry name" value="Ribonuclease H-like superfamily/Ribonuclease H"/>
    <property type="match status" value="1"/>
</dbReference>
<dbReference type="EMBL" id="CAVLGL010000087">
    <property type="protein sequence ID" value="CAK1592567.1"/>
    <property type="molecule type" value="Genomic_DNA"/>
</dbReference>
<dbReference type="InterPro" id="IPR012337">
    <property type="entry name" value="RNaseH-like_sf"/>
</dbReference>
<evidence type="ECO:0000256" key="4">
    <source>
        <dbReference type="ARBA" id="ARBA00022759"/>
    </source>
</evidence>
<dbReference type="InterPro" id="IPR050951">
    <property type="entry name" value="Retrovirus_Pol_polyprotein"/>
</dbReference>
<feature type="domain" description="Reverse transcriptase" evidence="8">
    <location>
        <begin position="2"/>
        <end position="180"/>
    </location>
</feature>
<dbReference type="GO" id="GO:0003964">
    <property type="term" value="F:RNA-directed DNA polymerase activity"/>
    <property type="evidence" value="ECO:0007669"/>
    <property type="project" value="UniProtKB-KW"/>
</dbReference>
<dbReference type="Gene3D" id="3.10.10.10">
    <property type="entry name" value="HIV Type 1 Reverse Transcriptase, subunit A, domain 1"/>
    <property type="match status" value="1"/>
</dbReference>
<protein>
    <recommendedName>
        <fullName evidence="1">RNA-directed DNA polymerase</fullName>
        <ecNumber evidence="1">2.7.7.49</ecNumber>
    </recommendedName>
</protein>
<feature type="region of interest" description="Disordered" evidence="7">
    <location>
        <begin position="799"/>
        <end position="845"/>
    </location>
</feature>
<dbReference type="GO" id="GO:0004519">
    <property type="term" value="F:endonuclease activity"/>
    <property type="evidence" value="ECO:0007669"/>
    <property type="project" value="UniProtKB-KW"/>
</dbReference>
<reference evidence="10 11" key="1">
    <citation type="submission" date="2023-11" db="EMBL/GenBank/DDBJ databases">
        <authorList>
            <person name="Hedman E."/>
            <person name="Englund M."/>
            <person name="Stromberg M."/>
            <person name="Nyberg Akerstrom W."/>
            <person name="Nylinder S."/>
            <person name="Jareborg N."/>
            <person name="Kallberg Y."/>
            <person name="Kronander E."/>
        </authorList>
    </citation>
    <scope>NUCLEOTIDE SEQUENCE [LARGE SCALE GENOMIC DNA]</scope>
</reference>
<keyword evidence="11" id="KW-1185">Reference proteome</keyword>
<comment type="caution">
    <text evidence="10">The sequence shown here is derived from an EMBL/GenBank/DDBJ whole genome shotgun (WGS) entry which is preliminary data.</text>
</comment>
<dbReference type="CDD" id="cd01647">
    <property type="entry name" value="RT_LTR"/>
    <property type="match status" value="1"/>
</dbReference>
<dbReference type="InterPro" id="IPR041577">
    <property type="entry name" value="RT_RNaseH_2"/>
</dbReference>
<dbReference type="InterPro" id="IPR001584">
    <property type="entry name" value="Integrase_cat-core"/>
</dbReference>
<evidence type="ECO:0000256" key="5">
    <source>
        <dbReference type="ARBA" id="ARBA00022918"/>
    </source>
</evidence>
<dbReference type="SUPFAM" id="SSF56672">
    <property type="entry name" value="DNA/RNA polymerases"/>
    <property type="match status" value="1"/>
</dbReference>
<evidence type="ECO:0000313" key="10">
    <source>
        <dbReference type="EMBL" id="CAK1592567.1"/>
    </source>
</evidence>
<evidence type="ECO:0000256" key="1">
    <source>
        <dbReference type="ARBA" id="ARBA00012493"/>
    </source>
</evidence>
<evidence type="ECO:0000256" key="6">
    <source>
        <dbReference type="ARBA" id="ARBA00023268"/>
    </source>
</evidence>
<dbReference type="InterPro" id="IPR043502">
    <property type="entry name" value="DNA/RNA_pol_sf"/>
</dbReference>
<dbReference type="PROSITE" id="PS50878">
    <property type="entry name" value="RT_POL"/>
    <property type="match status" value="1"/>
</dbReference>
<evidence type="ECO:0000259" key="8">
    <source>
        <dbReference type="PROSITE" id="PS50878"/>
    </source>
</evidence>
<dbReference type="PANTHER" id="PTHR37984:SF5">
    <property type="entry name" value="PROTEIN NYNRIN-LIKE"/>
    <property type="match status" value="1"/>
</dbReference>
<dbReference type="Gene3D" id="1.10.340.70">
    <property type="match status" value="1"/>
</dbReference>
<evidence type="ECO:0000256" key="3">
    <source>
        <dbReference type="ARBA" id="ARBA00022722"/>
    </source>
</evidence>
<dbReference type="InterPro" id="IPR043128">
    <property type="entry name" value="Rev_trsase/Diguanyl_cyclase"/>
</dbReference>
<dbReference type="CDD" id="cd09274">
    <property type="entry name" value="RNase_HI_RT_Ty3"/>
    <property type="match status" value="1"/>
</dbReference>
<accession>A0AAV1LES6</accession>
<keyword evidence="2" id="KW-0548">Nucleotidyltransferase</keyword>
<dbReference type="FunFam" id="3.10.20.370:FF:000001">
    <property type="entry name" value="Retrovirus-related Pol polyprotein from transposon 17.6-like protein"/>
    <property type="match status" value="1"/>
</dbReference>
<dbReference type="Pfam" id="PF17921">
    <property type="entry name" value="Integrase_H2C2"/>
    <property type="match status" value="1"/>
</dbReference>
<evidence type="ECO:0000256" key="2">
    <source>
        <dbReference type="ARBA" id="ARBA00022695"/>
    </source>
</evidence>
<keyword evidence="2" id="KW-0808">Transferase</keyword>
<dbReference type="InterPro" id="IPR000477">
    <property type="entry name" value="RT_dom"/>
</dbReference>
<keyword evidence="4" id="KW-0255">Endonuclease</keyword>
<dbReference type="GO" id="GO:0042575">
    <property type="term" value="C:DNA polymerase complex"/>
    <property type="evidence" value="ECO:0007669"/>
    <property type="project" value="UniProtKB-ARBA"/>
</dbReference>
<dbReference type="Proteomes" id="UP001314205">
    <property type="component" value="Unassembled WGS sequence"/>
</dbReference>
<gene>
    <name evidence="10" type="ORF">PARMNEM_LOCUS12498</name>
</gene>
<dbReference type="Pfam" id="PF17919">
    <property type="entry name" value="RT_RNaseH_2"/>
    <property type="match status" value="1"/>
</dbReference>
<dbReference type="FunFam" id="3.30.420.10:FF:000032">
    <property type="entry name" value="Retrovirus-related Pol polyprotein from transposon 297-like Protein"/>
    <property type="match status" value="1"/>
</dbReference>
<dbReference type="PROSITE" id="PS50994">
    <property type="entry name" value="INTEGRASE"/>
    <property type="match status" value="1"/>
</dbReference>
<dbReference type="Gene3D" id="3.30.70.270">
    <property type="match status" value="2"/>
</dbReference>
<keyword evidence="3" id="KW-0540">Nuclease</keyword>
<dbReference type="Pfam" id="PF00665">
    <property type="entry name" value="rve"/>
    <property type="match status" value="1"/>
</dbReference>
<dbReference type="AlphaFoldDB" id="A0AAV1LES6"/>